<proteinExistence type="predicted"/>
<evidence type="ECO:0000313" key="6">
    <source>
        <dbReference type="EMBL" id="MFC5730412.1"/>
    </source>
</evidence>
<protein>
    <submittedName>
        <fullName evidence="6">Crp/Fnr family transcriptional regulator</fullName>
    </submittedName>
</protein>
<evidence type="ECO:0000256" key="2">
    <source>
        <dbReference type="ARBA" id="ARBA00023125"/>
    </source>
</evidence>
<accession>A0ABW0ZJ84</accession>
<sequence>MQWALLSGLTEAERDEVVALGRRRSFARNEVVCHLGDPADSFHLVERGRLGVKVALPSGDEAMINVLGPGGSFGELALVRADGHRTATIVALEEATTLAVPGSTFRMLCRRKPEFQAAVTEMLADRVDELSRLLLEGMYFTFDRRLQLCLTRLAAAYGSGAGTVSIPLTQSQLAAMTGGTRPTVNLALQKLSEQGIVRLTRGRIEITDLRRLQAKVRT</sequence>
<dbReference type="InterPro" id="IPR018488">
    <property type="entry name" value="cNMP-bd_CS"/>
</dbReference>
<keyword evidence="7" id="KW-1185">Reference proteome</keyword>
<dbReference type="PROSITE" id="PS51063">
    <property type="entry name" value="HTH_CRP_2"/>
    <property type="match status" value="1"/>
</dbReference>
<dbReference type="SMART" id="SM00419">
    <property type="entry name" value="HTH_CRP"/>
    <property type="match status" value="1"/>
</dbReference>
<dbReference type="InterPro" id="IPR018490">
    <property type="entry name" value="cNMP-bd_dom_sf"/>
</dbReference>
<dbReference type="InterPro" id="IPR014710">
    <property type="entry name" value="RmlC-like_jellyroll"/>
</dbReference>
<dbReference type="Gene3D" id="2.60.120.10">
    <property type="entry name" value="Jelly Rolls"/>
    <property type="match status" value="1"/>
</dbReference>
<dbReference type="Proteomes" id="UP001596072">
    <property type="component" value="Unassembled WGS sequence"/>
</dbReference>
<dbReference type="InterPro" id="IPR050397">
    <property type="entry name" value="Env_Response_Regulators"/>
</dbReference>
<dbReference type="InterPro" id="IPR012318">
    <property type="entry name" value="HTH_CRP"/>
</dbReference>
<dbReference type="SUPFAM" id="SSF51206">
    <property type="entry name" value="cAMP-binding domain-like"/>
    <property type="match status" value="1"/>
</dbReference>
<feature type="domain" description="HTH crp-type" evidence="5">
    <location>
        <begin position="140"/>
        <end position="210"/>
    </location>
</feature>
<dbReference type="Pfam" id="PF00027">
    <property type="entry name" value="cNMP_binding"/>
    <property type="match status" value="1"/>
</dbReference>
<dbReference type="EMBL" id="JBHSNS010000008">
    <property type="protein sequence ID" value="MFC5730412.1"/>
    <property type="molecule type" value="Genomic_DNA"/>
</dbReference>
<dbReference type="PROSITE" id="PS00889">
    <property type="entry name" value="CNMP_BINDING_2"/>
    <property type="match status" value="1"/>
</dbReference>
<dbReference type="PANTHER" id="PTHR24567:SF74">
    <property type="entry name" value="HTH-TYPE TRANSCRIPTIONAL REGULATOR ARCR"/>
    <property type="match status" value="1"/>
</dbReference>
<keyword evidence="3" id="KW-0804">Transcription</keyword>
<dbReference type="SMART" id="SM00100">
    <property type="entry name" value="cNMP"/>
    <property type="match status" value="1"/>
</dbReference>
<dbReference type="InterPro" id="IPR036388">
    <property type="entry name" value="WH-like_DNA-bd_sf"/>
</dbReference>
<dbReference type="Gene3D" id="1.10.10.10">
    <property type="entry name" value="Winged helix-like DNA-binding domain superfamily/Winged helix DNA-binding domain"/>
    <property type="match status" value="1"/>
</dbReference>
<name>A0ABW0ZJ84_9ACTN</name>
<dbReference type="PANTHER" id="PTHR24567">
    <property type="entry name" value="CRP FAMILY TRANSCRIPTIONAL REGULATORY PROTEIN"/>
    <property type="match status" value="1"/>
</dbReference>
<dbReference type="InterPro" id="IPR036390">
    <property type="entry name" value="WH_DNA-bd_sf"/>
</dbReference>
<feature type="domain" description="Cyclic nucleotide-binding" evidence="4">
    <location>
        <begin position="5"/>
        <end position="126"/>
    </location>
</feature>
<gene>
    <name evidence="6" type="ORF">ACFPQB_15920</name>
</gene>
<reference evidence="7" key="1">
    <citation type="journal article" date="2019" name="Int. J. Syst. Evol. Microbiol.">
        <title>The Global Catalogue of Microorganisms (GCM) 10K type strain sequencing project: providing services to taxonomists for standard genome sequencing and annotation.</title>
        <authorList>
            <consortium name="The Broad Institute Genomics Platform"/>
            <consortium name="The Broad Institute Genome Sequencing Center for Infectious Disease"/>
            <person name="Wu L."/>
            <person name="Ma J."/>
        </authorList>
    </citation>
    <scope>NUCLEOTIDE SEQUENCE [LARGE SCALE GENOMIC DNA]</scope>
    <source>
        <strain evidence="7">YIM 94188</strain>
    </source>
</reference>
<evidence type="ECO:0000256" key="1">
    <source>
        <dbReference type="ARBA" id="ARBA00023015"/>
    </source>
</evidence>
<dbReference type="InterPro" id="IPR000595">
    <property type="entry name" value="cNMP-bd_dom"/>
</dbReference>
<comment type="caution">
    <text evidence="6">The sequence shown here is derived from an EMBL/GenBank/DDBJ whole genome shotgun (WGS) entry which is preliminary data.</text>
</comment>
<keyword evidence="1" id="KW-0805">Transcription regulation</keyword>
<evidence type="ECO:0000259" key="4">
    <source>
        <dbReference type="PROSITE" id="PS50042"/>
    </source>
</evidence>
<dbReference type="CDD" id="cd00038">
    <property type="entry name" value="CAP_ED"/>
    <property type="match status" value="1"/>
</dbReference>
<keyword evidence="2" id="KW-0238">DNA-binding</keyword>
<evidence type="ECO:0000256" key="3">
    <source>
        <dbReference type="ARBA" id="ARBA00023163"/>
    </source>
</evidence>
<dbReference type="RefSeq" id="WP_136431993.1">
    <property type="nucleotide sequence ID" value="NZ_JBHSNS010000008.1"/>
</dbReference>
<evidence type="ECO:0000259" key="5">
    <source>
        <dbReference type="PROSITE" id="PS51063"/>
    </source>
</evidence>
<dbReference type="PROSITE" id="PS50042">
    <property type="entry name" value="CNMP_BINDING_3"/>
    <property type="match status" value="1"/>
</dbReference>
<evidence type="ECO:0000313" key="7">
    <source>
        <dbReference type="Proteomes" id="UP001596072"/>
    </source>
</evidence>
<dbReference type="SUPFAM" id="SSF46785">
    <property type="entry name" value="Winged helix' DNA-binding domain"/>
    <property type="match status" value="1"/>
</dbReference>
<organism evidence="6 7">
    <name type="scientific">Nocardioides vastitatis</name>
    <dbReference type="NCBI Taxonomy" id="2568655"/>
    <lineage>
        <taxon>Bacteria</taxon>
        <taxon>Bacillati</taxon>
        <taxon>Actinomycetota</taxon>
        <taxon>Actinomycetes</taxon>
        <taxon>Propionibacteriales</taxon>
        <taxon>Nocardioidaceae</taxon>
        <taxon>Nocardioides</taxon>
    </lineage>
</organism>
<dbReference type="Pfam" id="PF13545">
    <property type="entry name" value="HTH_Crp_2"/>
    <property type="match status" value="1"/>
</dbReference>